<keyword evidence="8" id="KW-1185">Reference proteome</keyword>
<feature type="transmembrane region" description="Helical" evidence="6">
    <location>
        <begin position="143"/>
        <end position="163"/>
    </location>
</feature>
<dbReference type="NCBIfam" id="TIGR00797">
    <property type="entry name" value="matE"/>
    <property type="match status" value="1"/>
</dbReference>
<feature type="transmembrane region" description="Helical" evidence="6">
    <location>
        <begin position="296"/>
        <end position="316"/>
    </location>
</feature>
<accession>A0A2Z2NXQ6</accession>
<feature type="transmembrane region" description="Helical" evidence="6">
    <location>
        <begin position="245"/>
        <end position="267"/>
    </location>
</feature>
<dbReference type="AlphaFoldDB" id="A0A2Z2NXQ6"/>
<dbReference type="Proteomes" id="UP000250079">
    <property type="component" value="Chromosome"/>
</dbReference>
<evidence type="ECO:0000256" key="1">
    <source>
        <dbReference type="ARBA" id="ARBA00004141"/>
    </source>
</evidence>
<comment type="subcellular location">
    <subcellularLocation>
        <location evidence="1">Membrane</location>
        <topology evidence="1">Multi-pass membrane protein</topology>
    </subcellularLocation>
</comment>
<feature type="transmembrane region" description="Helical" evidence="6">
    <location>
        <begin position="70"/>
        <end position="92"/>
    </location>
</feature>
<dbReference type="EMBL" id="CP018632">
    <property type="protein sequence ID" value="ASJ74528.1"/>
    <property type="molecule type" value="Genomic_DNA"/>
</dbReference>
<feature type="transmembrane region" description="Helical" evidence="6">
    <location>
        <begin position="370"/>
        <end position="388"/>
    </location>
</feature>
<evidence type="ECO:0000313" key="7">
    <source>
        <dbReference type="EMBL" id="ASJ74528.1"/>
    </source>
</evidence>
<keyword evidence="3 6" id="KW-0812">Transmembrane</keyword>
<gene>
    <name evidence="7" type="primary">dinF</name>
    <name evidence="7" type="ORF">IMCC3135_22290</name>
</gene>
<evidence type="ECO:0000256" key="4">
    <source>
        <dbReference type="ARBA" id="ARBA00022989"/>
    </source>
</evidence>
<name>A0A2Z2NXQ6_9GAMM</name>
<dbReference type="PANTHER" id="PTHR42893">
    <property type="entry name" value="PROTEIN DETOXIFICATION 44, CHLOROPLASTIC-RELATED"/>
    <property type="match status" value="1"/>
</dbReference>
<keyword evidence="4 6" id="KW-1133">Transmembrane helix</keyword>
<proteinExistence type="inferred from homology"/>
<comment type="similarity">
    <text evidence="2">Belongs to the multi antimicrobial extrusion (MATE) (TC 2.A.66.1) family.</text>
</comment>
<sequence length="435" mass="47420">MLSNSMVPIVGIVDTAVMGHMGSPEWIAATAVGALLFSSIFWLFGFLRMGTGGLVAQAFGADNHTEAGRIAVRAMSMAALLGILLILLQSPLLELGLAALTDSQDWKALTSIYFSIRIYSAPATLMIYVIMGTLIGLQLMRQVLFLQLALNVLNVILTIGFFSLTDLNIAGVALATVISEYTTLALGLYLSRDVLLQALRQKPISPWLFDSQECLKFFRISGNLFIRTLCLILAMYWMTVMGSRIGVATLAANTILLNMVSFTAYSLDGYAHAIETLTGYSLGQRNQAMFKRATRASIELAALTAIVFSGIFWLFGHTLAGLMTNDAQIVAMATQWLPWVILVPLTGVWSFLLDGIFIGATQTANMRDSMIVSLLVFGVSTLVTVPLLGNHGIWLSYHIMLVTRALTLARYWPQVVHRMSASVHTQAVTARISIP</sequence>
<dbReference type="GO" id="GO:0005886">
    <property type="term" value="C:plasma membrane"/>
    <property type="evidence" value="ECO:0007669"/>
    <property type="project" value="TreeGrafter"/>
</dbReference>
<feature type="transmembrane region" description="Helical" evidence="6">
    <location>
        <begin position="112"/>
        <end position="131"/>
    </location>
</feature>
<evidence type="ECO:0000256" key="5">
    <source>
        <dbReference type="ARBA" id="ARBA00023136"/>
    </source>
</evidence>
<dbReference type="GO" id="GO:0015297">
    <property type="term" value="F:antiporter activity"/>
    <property type="evidence" value="ECO:0007669"/>
    <property type="project" value="InterPro"/>
</dbReference>
<dbReference type="PANTHER" id="PTHR42893:SF46">
    <property type="entry name" value="PROTEIN DETOXIFICATION 44, CHLOROPLASTIC"/>
    <property type="match status" value="1"/>
</dbReference>
<feature type="transmembrane region" description="Helical" evidence="6">
    <location>
        <begin position="217"/>
        <end position="239"/>
    </location>
</feature>
<reference evidence="7 8" key="1">
    <citation type="submission" date="2016-12" db="EMBL/GenBank/DDBJ databases">
        <authorList>
            <person name="Song W.-J."/>
            <person name="Kurnit D.M."/>
        </authorList>
    </citation>
    <scope>NUCLEOTIDE SEQUENCE [LARGE SCALE GENOMIC DNA]</scope>
    <source>
        <strain evidence="7 8">IMCC3135</strain>
    </source>
</reference>
<dbReference type="KEGG" id="gai:IMCC3135_22290"/>
<dbReference type="Pfam" id="PF01554">
    <property type="entry name" value="MatE"/>
    <property type="match status" value="2"/>
</dbReference>
<dbReference type="GO" id="GO:0042910">
    <property type="term" value="F:xenobiotic transmembrane transporter activity"/>
    <property type="evidence" value="ECO:0007669"/>
    <property type="project" value="InterPro"/>
</dbReference>
<keyword evidence="5 6" id="KW-0472">Membrane</keyword>
<protein>
    <submittedName>
        <fullName evidence="7">DNA-damage-inducible protein F</fullName>
    </submittedName>
</protein>
<evidence type="ECO:0000256" key="6">
    <source>
        <dbReference type="SAM" id="Phobius"/>
    </source>
</evidence>
<dbReference type="InterPro" id="IPR044644">
    <property type="entry name" value="DinF-like"/>
</dbReference>
<dbReference type="InterPro" id="IPR002528">
    <property type="entry name" value="MATE_fam"/>
</dbReference>
<feature type="transmembrane region" description="Helical" evidence="6">
    <location>
        <begin position="26"/>
        <end position="49"/>
    </location>
</feature>
<feature type="transmembrane region" description="Helical" evidence="6">
    <location>
        <begin position="169"/>
        <end position="190"/>
    </location>
</feature>
<evidence type="ECO:0000256" key="3">
    <source>
        <dbReference type="ARBA" id="ARBA00022692"/>
    </source>
</evidence>
<organism evidence="7 8">
    <name type="scientific">Granulosicoccus antarcticus IMCC3135</name>
    <dbReference type="NCBI Taxonomy" id="1192854"/>
    <lineage>
        <taxon>Bacteria</taxon>
        <taxon>Pseudomonadati</taxon>
        <taxon>Pseudomonadota</taxon>
        <taxon>Gammaproteobacteria</taxon>
        <taxon>Chromatiales</taxon>
        <taxon>Granulosicoccaceae</taxon>
        <taxon>Granulosicoccus</taxon>
    </lineage>
</organism>
<dbReference type="CDD" id="cd13136">
    <property type="entry name" value="MATE_DinF_like"/>
    <property type="match status" value="1"/>
</dbReference>
<feature type="transmembrane region" description="Helical" evidence="6">
    <location>
        <begin position="336"/>
        <end position="358"/>
    </location>
</feature>
<evidence type="ECO:0000313" key="8">
    <source>
        <dbReference type="Proteomes" id="UP000250079"/>
    </source>
</evidence>
<evidence type="ECO:0000256" key="2">
    <source>
        <dbReference type="ARBA" id="ARBA00010199"/>
    </source>
</evidence>